<keyword evidence="2" id="KW-1133">Transmembrane helix</keyword>
<dbReference type="Proteomes" id="UP000279307">
    <property type="component" value="Chromosome 2"/>
</dbReference>
<name>A0A3L8DZJ0_OOCBI</name>
<gene>
    <name evidence="3" type="ORF">DMN91_001505</name>
</gene>
<organism evidence="3 4">
    <name type="scientific">Ooceraea biroi</name>
    <name type="common">Clonal raider ant</name>
    <name type="synonym">Cerapachys biroi</name>
    <dbReference type="NCBI Taxonomy" id="2015173"/>
    <lineage>
        <taxon>Eukaryota</taxon>
        <taxon>Metazoa</taxon>
        <taxon>Ecdysozoa</taxon>
        <taxon>Arthropoda</taxon>
        <taxon>Hexapoda</taxon>
        <taxon>Insecta</taxon>
        <taxon>Pterygota</taxon>
        <taxon>Neoptera</taxon>
        <taxon>Endopterygota</taxon>
        <taxon>Hymenoptera</taxon>
        <taxon>Apocrita</taxon>
        <taxon>Aculeata</taxon>
        <taxon>Formicoidea</taxon>
        <taxon>Formicidae</taxon>
        <taxon>Dorylinae</taxon>
        <taxon>Ooceraea</taxon>
    </lineage>
</organism>
<keyword evidence="2" id="KW-0812">Transmembrane</keyword>
<feature type="region of interest" description="Disordered" evidence="1">
    <location>
        <begin position="263"/>
        <end position="297"/>
    </location>
</feature>
<evidence type="ECO:0000313" key="3">
    <source>
        <dbReference type="EMBL" id="RLU25349.1"/>
    </source>
</evidence>
<evidence type="ECO:0000313" key="4">
    <source>
        <dbReference type="Proteomes" id="UP000279307"/>
    </source>
</evidence>
<protein>
    <submittedName>
        <fullName evidence="3">Uncharacterized protein</fullName>
    </submittedName>
</protein>
<sequence>MTFGSPKRGHPISPAIVADRVDRGFPRRRRRRCAVGRLADQAATAAAVAVVDVAAVAVVAAVAAAGVVASSVRPYYSAVGDVAAATGWRHDVTATTTAICDALCAHHHHGVLEEPSRGPPRHIPPHRVCERANAAAVAVAAAAAAAAAAVVERTIGIDHVDHDGALARLSAELTSHPECRGLTELAITPSRPRCQPSSRLPHYPPAATILPTLQPSRGRHSDLLVLPFIPLVSSLSLVRPARRGAPFTLLQIPAPLVDAVSRPSLHTDPRASRENHPAAGEWKEARSDPPRDLTSRLSSACQYAEQWWSKSDFAGEKPSSIIIASRLPWSAG</sequence>
<comment type="caution">
    <text evidence="3">The sequence shown here is derived from an EMBL/GenBank/DDBJ whole genome shotgun (WGS) entry which is preliminary data.</text>
</comment>
<feature type="transmembrane region" description="Helical" evidence="2">
    <location>
        <begin position="38"/>
        <end position="68"/>
    </location>
</feature>
<accession>A0A3L8DZJ0</accession>
<reference evidence="3 4" key="1">
    <citation type="journal article" date="2018" name="Genome Res.">
        <title>The genomic architecture and molecular evolution of ant odorant receptors.</title>
        <authorList>
            <person name="McKenzie S.K."/>
            <person name="Kronauer D.J.C."/>
        </authorList>
    </citation>
    <scope>NUCLEOTIDE SEQUENCE [LARGE SCALE GENOMIC DNA]</scope>
    <source>
        <strain evidence="3">Clonal line C1</strain>
    </source>
</reference>
<dbReference type="EMBL" id="QOIP01000002">
    <property type="protein sequence ID" value="RLU25349.1"/>
    <property type="molecule type" value="Genomic_DNA"/>
</dbReference>
<feature type="compositionally biased region" description="Basic and acidic residues" evidence="1">
    <location>
        <begin position="265"/>
        <end position="294"/>
    </location>
</feature>
<proteinExistence type="predicted"/>
<keyword evidence="2" id="KW-0472">Membrane</keyword>
<evidence type="ECO:0000256" key="2">
    <source>
        <dbReference type="SAM" id="Phobius"/>
    </source>
</evidence>
<evidence type="ECO:0000256" key="1">
    <source>
        <dbReference type="SAM" id="MobiDB-lite"/>
    </source>
</evidence>
<dbReference type="AlphaFoldDB" id="A0A3L8DZJ0"/>